<accession>A0A4Z1B8Z7</accession>
<keyword evidence="2" id="KW-1185">Reference proteome</keyword>
<name>A0A4Z1B8Z7_9GAMM</name>
<sequence>MHNKAIKFVPAFGLHRTPLSGRRLLLALMAQAVFIFGELSAKALAPGLAAKPLMVMMAKAGKVAVGVGCQSHLQHGYSWRAPVAGPSSSNSNRAGSVCVLVPFAIRLVGASCSGEGMQRWVPGETLVVTGH</sequence>
<dbReference type="Proteomes" id="UP000298325">
    <property type="component" value="Unassembled WGS sequence"/>
</dbReference>
<dbReference type="OrthoDB" id="9911819at2"/>
<dbReference type="EMBL" id="SRPF01000010">
    <property type="protein sequence ID" value="TGN37910.1"/>
    <property type="molecule type" value="Genomic_DNA"/>
</dbReference>
<gene>
    <name evidence="1" type="ORF">E5Q11_17210</name>
</gene>
<organism evidence="1 2">
    <name type="scientific">Marinobacter confluentis</name>
    <dbReference type="NCBI Taxonomy" id="1697557"/>
    <lineage>
        <taxon>Bacteria</taxon>
        <taxon>Pseudomonadati</taxon>
        <taxon>Pseudomonadota</taxon>
        <taxon>Gammaproteobacteria</taxon>
        <taxon>Pseudomonadales</taxon>
        <taxon>Marinobacteraceae</taxon>
        <taxon>Marinobacter</taxon>
    </lineage>
</organism>
<comment type="caution">
    <text evidence="1">The sequence shown here is derived from an EMBL/GenBank/DDBJ whole genome shotgun (WGS) entry which is preliminary data.</text>
</comment>
<reference evidence="1 2" key="1">
    <citation type="submission" date="2019-04" db="EMBL/GenBank/DDBJ databases">
        <authorList>
            <person name="Park S."/>
            <person name="Yoon J.-H."/>
        </authorList>
    </citation>
    <scope>NUCLEOTIDE SEQUENCE [LARGE SCALE GENOMIC DNA]</scope>
    <source>
        <strain evidence="1 2">HJM-18</strain>
    </source>
</reference>
<proteinExistence type="predicted"/>
<dbReference type="AlphaFoldDB" id="A0A4Z1B8Z7"/>
<evidence type="ECO:0000313" key="1">
    <source>
        <dbReference type="EMBL" id="TGN37910.1"/>
    </source>
</evidence>
<dbReference type="RefSeq" id="WP_135804691.1">
    <property type="nucleotide sequence ID" value="NZ_SRPF01000010.1"/>
</dbReference>
<evidence type="ECO:0000313" key="2">
    <source>
        <dbReference type="Proteomes" id="UP000298325"/>
    </source>
</evidence>
<protein>
    <submittedName>
        <fullName evidence="1">Uncharacterized protein</fullName>
    </submittedName>
</protein>